<proteinExistence type="predicted"/>
<comment type="caution">
    <text evidence="1">The sequence shown here is derived from an EMBL/GenBank/DDBJ whole genome shotgun (WGS) entry which is preliminary data.</text>
</comment>
<sequence>MSLYWRFEPVRVDFHLDGGYTRVILERLVGKGMLDGEWYWEISTSSIPPNLRNIGSRFLLSWQDTYNPGNLEDIRAAYADLPIVELLSE</sequence>
<protein>
    <submittedName>
        <fullName evidence="1">Uncharacterized protein</fullName>
    </submittedName>
</protein>
<reference evidence="1 2" key="1">
    <citation type="journal article" date="2019" name="Genome Biol. Evol.">
        <title>Day and night: Metabolic profiles and evolutionary relationships of six axenic non-marine cyanobacteria.</title>
        <authorList>
            <person name="Will S.E."/>
            <person name="Henke P."/>
            <person name="Boedeker C."/>
            <person name="Huang S."/>
            <person name="Brinkmann H."/>
            <person name="Rohde M."/>
            <person name="Jarek M."/>
            <person name="Friedl T."/>
            <person name="Seufert S."/>
            <person name="Schumacher M."/>
            <person name="Overmann J."/>
            <person name="Neumann-Schaal M."/>
            <person name="Petersen J."/>
        </authorList>
    </citation>
    <scope>NUCLEOTIDE SEQUENCE [LARGE SCALE GENOMIC DNA]</scope>
    <source>
        <strain evidence="1 2">SAG 39.79</strain>
    </source>
</reference>
<accession>A0AB37UQS0</accession>
<dbReference type="AlphaFoldDB" id="A0AB37UQS0"/>
<gene>
    <name evidence="1" type="ORF">DSM107010_09060</name>
</gene>
<organism evidence="1 2">
    <name type="scientific">Chroococcidiopsis cubana SAG 39.79</name>
    <dbReference type="NCBI Taxonomy" id="388085"/>
    <lineage>
        <taxon>Bacteria</taxon>
        <taxon>Bacillati</taxon>
        <taxon>Cyanobacteriota</taxon>
        <taxon>Cyanophyceae</taxon>
        <taxon>Chroococcidiopsidales</taxon>
        <taxon>Chroococcidiopsidaceae</taxon>
        <taxon>Chroococcidiopsis</taxon>
    </lineage>
</organism>
<name>A0AB37UQS0_9CYAN</name>
<evidence type="ECO:0000313" key="2">
    <source>
        <dbReference type="Proteomes" id="UP000282574"/>
    </source>
</evidence>
<dbReference type="Proteomes" id="UP000282574">
    <property type="component" value="Unassembled WGS sequence"/>
</dbReference>
<dbReference type="RefSeq" id="WP_106167689.1">
    <property type="nucleotide sequence ID" value="NZ_JAVKZF010000001.1"/>
</dbReference>
<evidence type="ECO:0000313" key="1">
    <source>
        <dbReference type="EMBL" id="RUT13631.1"/>
    </source>
</evidence>
<keyword evidence="2" id="KW-1185">Reference proteome</keyword>
<dbReference type="EMBL" id="RSCK01000005">
    <property type="protein sequence ID" value="RUT13631.1"/>
    <property type="molecule type" value="Genomic_DNA"/>
</dbReference>